<accession>A0A073JZP2</accession>
<feature type="transmembrane region" description="Helical" evidence="1">
    <location>
        <begin position="50"/>
        <end position="73"/>
    </location>
</feature>
<dbReference type="AlphaFoldDB" id="A0A073JZP2"/>
<keyword evidence="1" id="KW-0812">Transmembrane</keyword>
<evidence type="ECO:0000256" key="1">
    <source>
        <dbReference type="SAM" id="Phobius"/>
    </source>
</evidence>
<feature type="domain" description="DUF3961" evidence="2">
    <location>
        <begin position="35"/>
        <end position="73"/>
    </location>
</feature>
<dbReference type="EMBL" id="JOTN01000003">
    <property type="protein sequence ID" value="KEK20514.1"/>
    <property type="molecule type" value="Genomic_DNA"/>
</dbReference>
<comment type="caution">
    <text evidence="3">The sequence shown here is derived from an EMBL/GenBank/DDBJ whole genome shotgun (WGS) entry which is preliminary data.</text>
</comment>
<dbReference type="InterPro" id="IPR025081">
    <property type="entry name" value="DUF3961"/>
</dbReference>
<dbReference type="eggNOG" id="ENOG5030E9S">
    <property type="taxonomic scope" value="Bacteria"/>
</dbReference>
<evidence type="ECO:0000259" key="2">
    <source>
        <dbReference type="Pfam" id="PF13106"/>
    </source>
</evidence>
<name>A0A073JZP2_9BACI</name>
<evidence type="ECO:0000313" key="4">
    <source>
        <dbReference type="Proteomes" id="UP000027822"/>
    </source>
</evidence>
<organism evidence="3 4">
    <name type="scientific">Bacillus manliponensis</name>
    <dbReference type="NCBI Taxonomy" id="574376"/>
    <lineage>
        <taxon>Bacteria</taxon>
        <taxon>Bacillati</taxon>
        <taxon>Bacillota</taxon>
        <taxon>Bacilli</taxon>
        <taxon>Bacillales</taxon>
        <taxon>Bacillaceae</taxon>
        <taxon>Bacillus</taxon>
        <taxon>Bacillus cereus group</taxon>
    </lineage>
</organism>
<dbReference type="OrthoDB" id="2881512at2"/>
<protein>
    <recommendedName>
        <fullName evidence="2">DUF3961 domain-containing protein</fullName>
    </recommendedName>
</protein>
<keyword evidence="1" id="KW-0472">Membrane</keyword>
<keyword evidence="4" id="KW-1185">Reference proteome</keyword>
<gene>
    <name evidence="3" type="ORF">BAMA_13930</name>
</gene>
<evidence type="ECO:0000313" key="3">
    <source>
        <dbReference type="EMBL" id="KEK20514.1"/>
    </source>
</evidence>
<dbReference type="Proteomes" id="UP000027822">
    <property type="component" value="Unassembled WGS sequence"/>
</dbReference>
<reference evidence="3 4" key="1">
    <citation type="submission" date="2014-06" db="EMBL/GenBank/DDBJ databases">
        <title>Draft genome sequence of Bacillus manliponensis JCM 15802 (MCCC 1A00708).</title>
        <authorList>
            <person name="Lai Q."/>
            <person name="Liu Y."/>
            <person name="Shao Z."/>
        </authorList>
    </citation>
    <scope>NUCLEOTIDE SEQUENCE [LARGE SCALE GENOMIC DNA]</scope>
    <source>
        <strain evidence="3 4">JCM 15802</strain>
    </source>
</reference>
<sequence>MKMTTAEQRFVMPTDVMERVEVLRKKQERQTSFLQGINKFFGLETKQDQVWFYGFYGTAISIVLFMVFVSNMFNFLY</sequence>
<dbReference type="RefSeq" id="WP_034636644.1">
    <property type="nucleotide sequence ID" value="NZ_CBCSJC010000004.1"/>
</dbReference>
<proteinExistence type="predicted"/>
<dbReference type="STRING" id="574376.BAMA_13930"/>
<keyword evidence="1" id="KW-1133">Transmembrane helix</keyword>
<dbReference type="Pfam" id="PF13106">
    <property type="entry name" value="DUF3961"/>
    <property type="match status" value="1"/>
</dbReference>